<name>A0A6N6MGL9_9FLAO</name>
<keyword evidence="1" id="KW-1133">Transmembrane helix</keyword>
<comment type="caution">
    <text evidence="2">The sequence shown here is derived from an EMBL/GenBank/DDBJ whole genome shotgun (WGS) entry which is preliminary data.</text>
</comment>
<organism evidence="2 3">
    <name type="scientific">Pseudotamlana haliotis</name>
    <dbReference type="NCBI Taxonomy" id="2614804"/>
    <lineage>
        <taxon>Bacteria</taxon>
        <taxon>Pseudomonadati</taxon>
        <taxon>Bacteroidota</taxon>
        <taxon>Flavobacteriia</taxon>
        <taxon>Flavobacteriales</taxon>
        <taxon>Flavobacteriaceae</taxon>
        <taxon>Pseudotamlana</taxon>
    </lineage>
</organism>
<proteinExistence type="predicted"/>
<sequence>MMTIIKKYYLEIIFGIIFLVYFSGIIENVEIYGIGLGALSIAYGIYDKIKNRNKVKSGNILSLKTNNDQYRKTSKLILGIIAIIGSVIGILYMDSEKAFFTILIILGFLLLISSLLSENSSFIEIVNGKLRYENNTDLALNNISSINLTESEIVFNQVNNSNSRISFLDNDQDRIEQIKEFFRKHINEIKIE</sequence>
<feature type="transmembrane region" description="Helical" evidence="1">
    <location>
        <begin position="99"/>
        <end position="116"/>
    </location>
</feature>
<dbReference type="EMBL" id="WAAT01000036">
    <property type="protein sequence ID" value="KAB1068522.1"/>
    <property type="molecule type" value="Genomic_DNA"/>
</dbReference>
<protein>
    <submittedName>
        <fullName evidence="2">Uncharacterized protein</fullName>
    </submittedName>
</protein>
<dbReference type="Proteomes" id="UP000441333">
    <property type="component" value="Unassembled WGS sequence"/>
</dbReference>
<dbReference type="RefSeq" id="WP_150937929.1">
    <property type="nucleotide sequence ID" value="NZ_WAAT01000036.1"/>
</dbReference>
<accession>A0A6N6MGL9</accession>
<feature type="transmembrane region" description="Helical" evidence="1">
    <location>
        <begin position="7"/>
        <end position="25"/>
    </location>
</feature>
<evidence type="ECO:0000313" key="2">
    <source>
        <dbReference type="EMBL" id="KAB1068522.1"/>
    </source>
</evidence>
<keyword evidence="1" id="KW-0472">Membrane</keyword>
<evidence type="ECO:0000313" key="3">
    <source>
        <dbReference type="Proteomes" id="UP000441333"/>
    </source>
</evidence>
<gene>
    <name evidence="2" type="ORF">F6U93_06220</name>
</gene>
<keyword evidence="1" id="KW-0812">Transmembrane</keyword>
<reference evidence="2 3" key="1">
    <citation type="submission" date="2019-09" db="EMBL/GenBank/DDBJ databases">
        <authorList>
            <person name="Cao W.R."/>
        </authorList>
    </citation>
    <scope>NUCLEOTIDE SEQUENCE [LARGE SCALE GENOMIC DNA]</scope>
    <source>
        <strain evidence="2 3">B1N29</strain>
    </source>
</reference>
<evidence type="ECO:0000256" key="1">
    <source>
        <dbReference type="SAM" id="Phobius"/>
    </source>
</evidence>
<dbReference type="AlphaFoldDB" id="A0A6N6MGL9"/>
<feature type="transmembrane region" description="Helical" evidence="1">
    <location>
        <begin position="31"/>
        <end position="46"/>
    </location>
</feature>
<feature type="transmembrane region" description="Helical" evidence="1">
    <location>
        <begin position="76"/>
        <end position="93"/>
    </location>
</feature>
<keyword evidence="3" id="KW-1185">Reference proteome</keyword>